<dbReference type="OrthoDB" id="9181369at2"/>
<dbReference type="GO" id="GO:0045892">
    <property type="term" value="P:negative regulation of DNA-templated transcription"/>
    <property type="evidence" value="ECO:0007669"/>
    <property type="project" value="InterPro"/>
</dbReference>
<protein>
    <recommendedName>
        <fullName evidence="2">Negative regulator of flagellin synthesis</fullName>
    </recommendedName>
    <alternativeName>
        <fullName evidence="8">Anti-sigma-28 factor</fullName>
    </alternativeName>
</protein>
<dbReference type="Pfam" id="PF04316">
    <property type="entry name" value="FlgM"/>
    <property type="match status" value="1"/>
</dbReference>
<evidence type="ECO:0000256" key="7">
    <source>
        <dbReference type="ARBA" id="ARBA00024739"/>
    </source>
</evidence>
<sequence>MKIDNSGSAVGAYASQSKLAKRDAGTQASATSAAPTDSVEINPLASRISALASQAGDSEPSFDAAKVDAIKSAIASGSFSVDPGKIADSLIASTKELLNQ</sequence>
<feature type="region of interest" description="Disordered" evidence="9">
    <location>
        <begin position="18"/>
        <end position="37"/>
    </location>
</feature>
<dbReference type="SUPFAM" id="SSF101498">
    <property type="entry name" value="Anti-sigma factor FlgM"/>
    <property type="match status" value="1"/>
</dbReference>
<evidence type="ECO:0000259" key="10">
    <source>
        <dbReference type="Pfam" id="PF04316"/>
    </source>
</evidence>
<comment type="caution">
    <text evidence="11">The sequence shown here is derived from an EMBL/GenBank/DDBJ whole genome shotgun (WGS) entry which is preliminary data.</text>
</comment>
<comment type="function">
    <text evidence="7">Responsible for the coupling of flagellin expression to flagellar assembly by preventing expression of the flagellin genes when a component of the middle class of proteins is defective. It negatively regulates flagellar genes by inhibiting the activity of FliA by directly binding to FliA.</text>
</comment>
<dbReference type="InterPro" id="IPR007412">
    <property type="entry name" value="FlgM"/>
</dbReference>
<keyword evidence="12" id="KW-1185">Reference proteome</keyword>
<dbReference type="Proteomes" id="UP000248395">
    <property type="component" value="Unassembled WGS sequence"/>
</dbReference>
<dbReference type="NCBIfam" id="TIGR03824">
    <property type="entry name" value="FlgM_jcvi"/>
    <property type="match status" value="1"/>
</dbReference>
<evidence type="ECO:0000256" key="5">
    <source>
        <dbReference type="ARBA" id="ARBA00023015"/>
    </source>
</evidence>
<evidence type="ECO:0000256" key="9">
    <source>
        <dbReference type="SAM" id="MobiDB-lite"/>
    </source>
</evidence>
<evidence type="ECO:0000256" key="2">
    <source>
        <dbReference type="ARBA" id="ARBA00017823"/>
    </source>
</evidence>
<reference evidence="11 12" key="1">
    <citation type="submission" date="2018-05" db="EMBL/GenBank/DDBJ databases">
        <title>Genomic Encyclopedia of Type Strains, Phase IV (KMG-IV): sequencing the most valuable type-strain genomes for metagenomic binning, comparative biology and taxonomic classification.</title>
        <authorList>
            <person name="Goeker M."/>
        </authorList>
    </citation>
    <scope>NUCLEOTIDE SEQUENCE [LARGE SCALE GENOMIC DNA]</scope>
    <source>
        <strain evidence="11 12">DSM 25134</strain>
    </source>
</reference>
<dbReference type="AlphaFoldDB" id="A0A318JH81"/>
<accession>A0A318JH81</accession>
<proteinExistence type="inferred from homology"/>
<comment type="similarity">
    <text evidence="1">Belongs to the FlgM family.</text>
</comment>
<dbReference type="RefSeq" id="WP_059285363.1">
    <property type="nucleotide sequence ID" value="NZ_LNQU01000023.1"/>
</dbReference>
<keyword evidence="6" id="KW-0804">Transcription</keyword>
<organism evidence="11 12">
    <name type="scientific">Aquitalea magnusonii</name>
    <dbReference type="NCBI Taxonomy" id="332411"/>
    <lineage>
        <taxon>Bacteria</taxon>
        <taxon>Pseudomonadati</taxon>
        <taxon>Pseudomonadota</taxon>
        <taxon>Betaproteobacteria</taxon>
        <taxon>Neisseriales</taxon>
        <taxon>Chromobacteriaceae</taxon>
        <taxon>Aquitalea</taxon>
    </lineage>
</organism>
<evidence type="ECO:0000256" key="4">
    <source>
        <dbReference type="ARBA" id="ARBA00022795"/>
    </source>
</evidence>
<evidence type="ECO:0000313" key="11">
    <source>
        <dbReference type="EMBL" id="PXX48053.1"/>
    </source>
</evidence>
<evidence type="ECO:0000256" key="3">
    <source>
        <dbReference type="ARBA" id="ARBA00022491"/>
    </source>
</evidence>
<keyword evidence="3" id="KW-0678">Repressor</keyword>
<dbReference type="GO" id="GO:0044781">
    <property type="term" value="P:bacterial-type flagellum organization"/>
    <property type="evidence" value="ECO:0007669"/>
    <property type="project" value="UniProtKB-KW"/>
</dbReference>
<keyword evidence="4" id="KW-1005">Bacterial flagellum biogenesis</keyword>
<keyword evidence="5" id="KW-0805">Transcription regulation</keyword>
<name>A0A318JH81_9NEIS</name>
<evidence type="ECO:0000256" key="8">
    <source>
        <dbReference type="ARBA" id="ARBA00030117"/>
    </source>
</evidence>
<evidence type="ECO:0000313" key="12">
    <source>
        <dbReference type="Proteomes" id="UP000248395"/>
    </source>
</evidence>
<evidence type="ECO:0000256" key="1">
    <source>
        <dbReference type="ARBA" id="ARBA00005322"/>
    </source>
</evidence>
<dbReference type="InterPro" id="IPR031316">
    <property type="entry name" value="FlgM_C"/>
</dbReference>
<feature type="domain" description="Anti-sigma-28 factor FlgM C-terminal" evidence="10">
    <location>
        <begin position="37"/>
        <end position="91"/>
    </location>
</feature>
<evidence type="ECO:0000256" key="6">
    <source>
        <dbReference type="ARBA" id="ARBA00023163"/>
    </source>
</evidence>
<feature type="compositionally biased region" description="Polar residues" evidence="9">
    <location>
        <begin position="26"/>
        <end position="35"/>
    </location>
</feature>
<dbReference type="EMBL" id="QJKC01000008">
    <property type="protein sequence ID" value="PXX48053.1"/>
    <property type="molecule type" value="Genomic_DNA"/>
</dbReference>
<dbReference type="InterPro" id="IPR035890">
    <property type="entry name" value="Anti-sigma-28_factor_FlgM_sf"/>
</dbReference>
<gene>
    <name evidence="11" type="ORF">DFR38_108145</name>
</gene>